<evidence type="ECO:0000313" key="4">
    <source>
        <dbReference type="Proteomes" id="UP000442334"/>
    </source>
</evidence>
<name>A0A413N8I7_BACUN</name>
<protein>
    <submittedName>
        <fullName evidence="2">GLPGLI family protein</fullName>
    </submittedName>
</protein>
<organism evidence="2 3">
    <name type="scientific">Bacteroides uniformis</name>
    <dbReference type="NCBI Taxonomy" id="820"/>
    <lineage>
        <taxon>Bacteria</taxon>
        <taxon>Pseudomonadati</taxon>
        <taxon>Bacteroidota</taxon>
        <taxon>Bacteroidia</taxon>
        <taxon>Bacteroidales</taxon>
        <taxon>Bacteroidaceae</taxon>
        <taxon>Bacteroides</taxon>
    </lineage>
</organism>
<evidence type="ECO:0000313" key="2">
    <source>
        <dbReference type="EMBL" id="RGZ44825.1"/>
    </source>
</evidence>
<gene>
    <name evidence="2" type="ORF">DW988_18475</name>
    <name evidence="1" type="ORF">GAQ34_05730</name>
</gene>
<dbReference type="Proteomes" id="UP000283684">
    <property type="component" value="Unassembled WGS sequence"/>
</dbReference>
<comment type="caution">
    <text evidence="2">The sequence shown here is derived from an EMBL/GenBank/DDBJ whole genome shotgun (WGS) entry which is preliminary data.</text>
</comment>
<dbReference type="Pfam" id="PF22252">
    <property type="entry name" value="PNGase_F-II_N"/>
    <property type="match status" value="1"/>
</dbReference>
<evidence type="ECO:0000313" key="3">
    <source>
        <dbReference type="Proteomes" id="UP000283684"/>
    </source>
</evidence>
<proteinExistence type="predicted"/>
<dbReference type="AlphaFoldDB" id="A0A413N8I7"/>
<accession>A0A413N8I7</accession>
<evidence type="ECO:0000313" key="1">
    <source>
        <dbReference type="EMBL" id="KAB4186883.1"/>
    </source>
</evidence>
<dbReference type="EMBL" id="WCUA01000004">
    <property type="protein sequence ID" value="KAB4186883.1"/>
    <property type="molecule type" value="Genomic_DNA"/>
</dbReference>
<sequence length="278" mass="32901">MIIDMKLIYCILLFFFVSYIEAQEIENVQLRVHYATKFKRWENSKNMSSDEQVLDIGKNVSKFYSLWETRNEEIRDSILARGGTYQEVQNVLGKAGYPRSYEYYAVYKNYPEKGRITYTDKEFKDYMYQEELEKPQWQIFTEEKALVADYQCQKAQTDFRGRTWTVWFTMDIPIGDGPWKLCALPGLILKAEDSRGDFLFKCIEIKYMDRENISIPKHKYLKCDRETLKRLKIKSAQDPVGYLRQLGYESGGGMDANGRPLKYDEKMPVLLEYESFSL</sequence>
<dbReference type="EMBL" id="QSEE01000024">
    <property type="protein sequence ID" value="RGZ44825.1"/>
    <property type="molecule type" value="Genomic_DNA"/>
</dbReference>
<reference evidence="2 3" key="1">
    <citation type="submission" date="2018-08" db="EMBL/GenBank/DDBJ databases">
        <title>A genome reference for cultivated species of the human gut microbiota.</title>
        <authorList>
            <person name="Zou Y."/>
            <person name="Xue W."/>
            <person name="Luo G."/>
        </authorList>
    </citation>
    <scope>NUCLEOTIDE SEQUENCE [LARGE SCALE GENOMIC DNA]</scope>
    <source>
        <strain evidence="2 3">AM50-4</strain>
    </source>
</reference>
<dbReference type="Proteomes" id="UP000442334">
    <property type="component" value="Unassembled WGS sequence"/>
</dbReference>
<reference evidence="1 4" key="2">
    <citation type="journal article" date="2019" name="Nat. Med.">
        <title>A library of human gut bacterial isolates paired with longitudinal multiomics data enables mechanistic microbiome research.</title>
        <authorList>
            <person name="Poyet M."/>
            <person name="Groussin M."/>
            <person name="Gibbons S.M."/>
            <person name="Avila-Pacheco J."/>
            <person name="Jiang X."/>
            <person name="Kearney S.M."/>
            <person name="Perrotta A.R."/>
            <person name="Berdy B."/>
            <person name="Zhao S."/>
            <person name="Lieberman T.D."/>
            <person name="Swanson P.K."/>
            <person name="Smith M."/>
            <person name="Roesemann S."/>
            <person name="Alexander J.E."/>
            <person name="Rich S.A."/>
            <person name="Livny J."/>
            <person name="Vlamakis H."/>
            <person name="Clish C."/>
            <person name="Bullock K."/>
            <person name="Deik A."/>
            <person name="Scott J."/>
            <person name="Pierce K.A."/>
            <person name="Xavier R.J."/>
            <person name="Alm E.J."/>
        </authorList>
    </citation>
    <scope>NUCLEOTIDE SEQUENCE [LARGE SCALE GENOMIC DNA]</scope>
    <source>
        <strain evidence="1 4">BIOML-A21</strain>
    </source>
</reference>
<dbReference type="InterPro" id="IPR005901">
    <property type="entry name" value="GLPGLI"/>
</dbReference>
<dbReference type="NCBIfam" id="TIGR01200">
    <property type="entry name" value="GLPGLI"/>
    <property type="match status" value="1"/>
</dbReference>